<dbReference type="InterPro" id="IPR036259">
    <property type="entry name" value="MFS_trans_sf"/>
</dbReference>
<dbReference type="Gene3D" id="1.20.1250.20">
    <property type="entry name" value="MFS general substrate transporter like domains"/>
    <property type="match status" value="1"/>
</dbReference>
<keyword evidence="1" id="KW-0812">Transmembrane</keyword>
<dbReference type="EMBL" id="JAHLQT010005881">
    <property type="protein sequence ID" value="KAG7175491.1"/>
    <property type="molecule type" value="Genomic_DNA"/>
</dbReference>
<organism evidence="2 3">
    <name type="scientific">Homarus americanus</name>
    <name type="common">American lobster</name>
    <dbReference type="NCBI Taxonomy" id="6706"/>
    <lineage>
        <taxon>Eukaryota</taxon>
        <taxon>Metazoa</taxon>
        <taxon>Ecdysozoa</taxon>
        <taxon>Arthropoda</taxon>
        <taxon>Crustacea</taxon>
        <taxon>Multicrustacea</taxon>
        <taxon>Malacostraca</taxon>
        <taxon>Eumalacostraca</taxon>
        <taxon>Eucarida</taxon>
        <taxon>Decapoda</taxon>
        <taxon>Pleocyemata</taxon>
        <taxon>Astacidea</taxon>
        <taxon>Nephropoidea</taxon>
        <taxon>Nephropidae</taxon>
        <taxon>Homarus</taxon>
    </lineage>
</organism>
<name>A0A8J5N7Z3_HOMAM</name>
<proteinExistence type="predicted"/>
<accession>A0A8J5N7Z3</accession>
<evidence type="ECO:0000313" key="3">
    <source>
        <dbReference type="Proteomes" id="UP000747542"/>
    </source>
</evidence>
<keyword evidence="1" id="KW-0472">Membrane</keyword>
<protein>
    <submittedName>
        <fullName evidence="2">Putative Major Facilitator Superfamily-like protein 1</fullName>
    </submittedName>
</protein>
<comment type="caution">
    <text evidence="2">The sequence shown here is derived from an EMBL/GenBank/DDBJ whole genome shotgun (WGS) entry which is preliminary data.</text>
</comment>
<keyword evidence="1" id="KW-1133">Transmembrane helix</keyword>
<feature type="transmembrane region" description="Helical" evidence="1">
    <location>
        <begin position="47"/>
        <end position="64"/>
    </location>
</feature>
<reference evidence="2" key="1">
    <citation type="journal article" date="2021" name="Sci. Adv.">
        <title>The American lobster genome reveals insights on longevity, neural, and immune adaptations.</title>
        <authorList>
            <person name="Polinski J.M."/>
            <person name="Zimin A.V."/>
            <person name="Clark K.F."/>
            <person name="Kohn A.B."/>
            <person name="Sadowski N."/>
            <person name="Timp W."/>
            <person name="Ptitsyn A."/>
            <person name="Khanna P."/>
            <person name="Romanova D.Y."/>
            <person name="Williams P."/>
            <person name="Greenwood S.J."/>
            <person name="Moroz L.L."/>
            <person name="Walt D.R."/>
            <person name="Bodnar A.G."/>
        </authorList>
    </citation>
    <scope>NUCLEOTIDE SEQUENCE</scope>
    <source>
        <strain evidence="2">GMGI-L3</strain>
    </source>
</reference>
<dbReference type="InterPro" id="IPR011701">
    <property type="entry name" value="MFS"/>
</dbReference>
<evidence type="ECO:0000256" key="1">
    <source>
        <dbReference type="SAM" id="Phobius"/>
    </source>
</evidence>
<dbReference type="AlphaFoldDB" id="A0A8J5N7Z3"/>
<dbReference type="Pfam" id="PF07690">
    <property type="entry name" value="MFS_1"/>
    <property type="match status" value="1"/>
</dbReference>
<dbReference type="Proteomes" id="UP000747542">
    <property type="component" value="Unassembled WGS sequence"/>
</dbReference>
<dbReference type="GO" id="GO:0022857">
    <property type="term" value="F:transmembrane transporter activity"/>
    <property type="evidence" value="ECO:0007669"/>
    <property type="project" value="InterPro"/>
</dbReference>
<keyword evidence="3" id="KW-1185">Reference proteome</keyword>
<sequence>FILKVMAALPVCLMSTLLVFTWALPAVVLPELSLSNSTLVLTSQEASWFASMPFFVSIPGCLLGGPLSDRVGPRRLMLVLTPLLAGSTALMGVSNWSGLRQVVGVSQVFLLLVTRVIQVHSKVV</sequence>
<dbReference type="SUPFAM" id="SSF103473">
    <property type="entry name" value="MFS general substrate transporter"/>
    <property type="match status" value="1"/>
</dbReference>
<gene>
    <name evidence="2" type="primary">Mfsd-L1</name>
    <name evidence="2" type="ORF">Hamer_G029215</name>
</gene>
<feature type="non-terminal residue" evidence="2">
    <location>
        <position position="124"/>
    </location>
</feature>
<evidence type="ECO:0000313" key="2">
    <source>
        <dbReference type="EMBL" id="KAG7175491.1"/>
    </source>
</evidence>